<organism evidence="2">
    <name type="scientific">Amphimedon queenslandica</name>
    <name type="common">Sponge</name>
    <dbReference type="NCBI Taxonomy" id="400682"/>
    <lineage>
        <taxon>Eukaryota</taxon>
        <taxon>Metazoa</taxon>
        <taxon>Porifera</taxon>
        <taxon>Demospongiae</taxon>
        <taxon>Heteroscleromorpha</taxon>
        <taxon>Haplosclerida</taxon>
        <taxon>Niphatidae</taxon>
        <taxon>Amphimedon</taxon>
    </lineage>
</organism>
<feature type="compositionally biased region" description="Basic residues" evidence="1">
    <location>
        <begin position="92"/>
        <end position="105"/>
    </location>
</feature>
<name>A0A1X7V9C4_AMPQE</name>
<sequence>MHNSTRYNKANLKNCIFDSKKQIKDSVTLSEVPPYIKLTTNKEYRKVTMSSRRSRRREQSKTIETLNMASQKGKEKEKRKKRKRKREEEKKEKKKRRGKKGKQKTNKQEKIKYSHNYDLLLHSMKIFLTLMSK</sequence>
<accession>A0A1X7V9C4</accession>
<reference evidence="2" key="1">
    <citation type="submission" date="2017-05" db="UniProtKB">
        <authorList>
            <consortium name="EnsemblMetazoa"/>
        </authorList>
    </citation>
    <scope>IDENTIFICATION</scope>
</reference>
<dbReference type="EnsemblMetazoa" id="Aqu2.1.36601_001">
    <property type="protein sequence ID" value="Aqu2.1.36601_001"/>
    <property type="gene ID" value="Aqu2.1.36601"/>
</dbReference>
<feature type="region of interest" description="Disordered" evidence="1">
    <location>
        <begin position="45"/>
        <end position="113"/>
    </location>
</feature>
<evidence type="ECO:0000313" key="2">
    <source>
        <dbReference type="EnsemblMetazoa" id="Aqu2.1.36601_001"/>
    </source>
</evidence>
<evidence type="ECO:0000256" key="1">
    <source>
        <dbReference type="SAM" id="MobiDB-lite"/>
    </source>
</evidence>
<proteinExistence type="predicted"/>
<dbReference type="InParanoid" id="A0A1X7V9C4"/>
<dbReference type="AlphaFoldDB" id="A0A1X7V9C4"/>
<protein>
    <submittedName>
        <fullName evidence="2">Uncharacterized protein</fullName>
    </submittedName>
</protein>